<accession>A0A3A3GEV8</accession>
<proteinExistence type="predicted"/>
<evidence type="ECO:0000313" key="4">
    <source>
        <dbReference type="Proteomes" id="UP000266177"/>
    </source>
</evidence>
<organism evidence="3 4">
    <name type="scientific">Paenibacillus thiaminolyticus</name>
    <name type="common">Bacillus thiaminolyticus</name>
    <dbReference type="NCBI Taxonomy" id="49283"/>
    <lineage>
        <taxon>Bacteria</taxon>
        <taxon>Bacillati</taxon>
        <taxon>Bacillota</taxon>
        <taxon>Bacilli</taxon>
        <taxon>Bacillales</taxon>
        <taxon>Paenibacillaceae</taxon>
        <taxon>Paenibacillus</taxon>
    </lineage>
</organism>
<evidence type="ECO:0000313" key="3">
    <source>
        <dbReference type="EMBL" id="RJG21260.1"/>
    </source>
</evidence>
<dbReference type="EMBL" id="QYZD01000026">
    <property type="protein sequence ID" value="RJG21260.1"/>
    <property type="molecule type" value="Genomic_DNA"/>
</dbReference>
<dbReference type="PROSITE" id="PS51257">
    <property type="entry name" value="PROKAR_LIPOPROTEIN"/>
    <property type="match status" value="1"/>
</dbReference>
<feature type="compositionally biased region" description="Polar residues" evidence="1">
    <location>
        <begin position="35"/>
        <end position="47"/>
    </location>
</feature>
<keyword evidence="2" id="KW-0732">Signal</keyword>
<dbReference type="OrthoDB" id="2531933at2"/>
<dbReference type="AlphaFoldDB" id="A0A3A3GEV8"/>
<gene>
    <name evidence="3" type="ORF">DQX05_22315</name>
</gene>
<evidence type="ECO:0000256" key="1">
    <source>
        <dbReference type="SAM" id="MobiDB-lite"/>
    </source>
</evidence>
<feature type="chain" id="PRO_5038840571" evidence="2">
    <location>
        <begin position="21"/>
        <end position="355"/>
    </location>
</feature>
<reference evidence="3 4" key="1">
    <citation type="submission" date="2018-09" db="EMBL/GenBank/DDBJ databases">
        <title>Paenibacillus SK2017-BO5.</title>
        <authorList>
            <person name="Piskunova J.V."/>
            <person name="Dubiley S.A."/>
            <person name="Severinov K.V."/>
        </authorList>
    </citation>
    <scope>NUCLEOTIDE SEQUENCE [LARGE SCALE GENOMIC DNA]</scope>
    <source>
        <strain evidence="3 4">BO5</strain>
    </source>
</reference>
<protein>
    <submittedName>
        <fullName evidence="3">Beta-glucanase/beta-glucan synthetase</fullName>
    </submittedName>
</protein>
<comment type="caution">
    <text evidence="3">The sequence shown here is derived from an EMBL/GenBank/DDBJ whole genome shotgun (WGS) entry which is preliminary data.</text>
</comment>
<feature type="signal peptide" evidence="2">
    <location>
        <begin position="1"/>
        <end position="20"/>
    </location>
</feature>
<name>A0A3A3GEV8_PANTH</name>
<sequence length="355" mass="38989">MKKAWLFRLVSCLLIVVMLAAGCSNPNPNSNPNPGESNATGDGNQNPFEAGNEETVILGGIGHGFVNPDLDENGKMRSLRYDGGEIKIPYSVNASGKAKNVGFLVFVDGIPQPYKFNTTDAPYEYMHIFELEEDDKDTPFTFVFTPVTGKKGDTLGISIASMYNPGFIPDMKETSSYGGYHSTLEAGGTLYFNKDADALDPSSIPQYEYASDVRLSTEPVTKELLEAQSGMEAVDMDTLEQRMFSDLYIDGEVKRDNVKVNDSGTLHVSFKIFGHPGVRYRNTLFINHQAVTSKDGSSFDTELAKGEVAVIDMDIDLEKLDDFSTIYVVSVPVNAADFPDDVIVLQKTLSLLLYK</sequence>
<evidence type="ECO:0000256" key="2">
    <source>
        <dbReference type="SAM" id="SignalP"/>
    </source>
</evidence>
<dbReference type="Proteomes" id="UP000266177">
    <property type="component" value="Unassembled WGS sequence"/>
</dbReference>
<dbReference type="RefSeq" id="WP_119795685.1">
    <property type="nucleotide sequence ID" value="NZ_QYZD01000026.1"/>
</dbReference>
<feature type="region of interest" description="Disordered" evidence="1">
    <location>
        <begin position="28"/>
        <end position="50"/>
    </location>
</feature>